<evidence type="ECO:0000313" key="2">
    <source>
        <dbReference type="Proteomes" id="UP001597399"/>
    </source>
</evidence>
<comment type="caution">
    <text evidence="1">The sequence shown here is derived from an EMBL/GenBank/DDBJ whole genome shotgun (WGS) entry which is preliminary data.</text>
</comment>
<dbReference type="EMBL" id="JBHUMQ010000034">
    <property type="protein sequence ID" value="MFD2694990.1"/>
    <property type="molecule type" value="Genomic_DNA"/>
</dbReference>
<sequence length="120" mass="13733">MGTKATELDYKEFSRHIPRIFGFGEPLENLTSKQIYWIAFLMEEQYQKGRQDAAHDVGNCGPKTSGSFDISNGAQKTHGKLRDLSVKVNIEVDDIQKIIRRAIQKEFESISKLYNPEVKL</sequence>
<dbReference type="Proteomes" id="UP001597399">
    <property type="component" value="Unassembled WGS sequence"/>
</dbReference>
<organism evidence="1 2">
    <name type="scientific">Sporolactobacillus shoreicorticis</name>
    <dbReference type="NCBI Taxonomy" id="1923877"/>
    <lineage>
        <taxon>Bacteria</taxon>
        <taxon>Bacillati</taxon>
        <taxon>Bacillota</taxon>
        <taxon>Bacilli</taxon>
        <taxon>Bacillales</taxon>
        <taxon>Sporolactobacillaceae</taxon>
        <taxon>Sporolactobacillus</taxon>
    </lineage>
</organism>
<reference evidence="2" key="1">
    <citation type="journal article" date="2019" name="Int. J. Syst. Evol. Microbiol.">
        <title>The Global Catalogue of Microorganisms (GCM) 10K type strain sequencing project: providing services to taxonomists for standard genome sequencing and annotation.</title>
        <authorList>
            <consortium name="The Broad Institute Genomics Platform"/>
            <consortium name="The Broad Institute Genome Sequencing Center for Infectious Disease"/>
            <person name="Wu L."/>
            <person name="Ma J."/>
        </authorList>
    </citation>
    <scope>NUCLEOTIDE SEQUENCE [LARGE SCALE GENOMIC DNA]</scope>
    <source>
        <strain evidence="2">TISTR 2466</strain>
    </source>
</reference>
<keyword evidence="2" id="KW-1185">Reference proteome</keyword>
<protein>
    <submittedName>
        <fullName evidence="1">Uncharacterized protein</fullName>
    </submittedName>
</protein>
<proteinExistence type="predicted"/>
<dbReference type="RefSeq" id="WP_253064670.1">
    <property type="nucleotide sequence ID" value="NZ_JAMXWM010000031.1"/>
</dbReference>
<name>A0ABW5S5B0_9BACL</name>
<evidence type="ECO:0000313" key="1">
    <source>
        <dbReference type="EMBL" id="MFD2694990.1"/>
    </source>
</evidence>
<gene>
    <name evidence="1" type="ORF">ACFSUE_15345</name>
</gene>
<accession>A0ABW5S5B0</accession>